<dbReference type="PANTHER" id="PTHR10458:SF22">
    <property type="entry name" value="PEPTIDE DEFORMYLASE"/>
    <property type="match status" value="1"/>
</dbReference>
<comment type="similarity">
    <text evidence="1 4">Belongs to the polypeptide deformylase family.</text>
</comment>
<keyword evidence="4" id="KW-0648">Protein biosynthesis</keyword>
<dbReference type="PANTHER" id="PTHR10458">
    <property type="entry name" value="PEPTIDE DEFORMYLASE"/>
    <property type="match status" value="1"/>
</dbReference>
<keyword evidence="4" id="KW-0408">Iron</keyword>
<dbReference type="GO" id="GO:0006412">
    <property type="term" value="P:translation"/>
    <property type="evidence" value="ECO:0007669"/>
    <property type="project" value="UniProtKB-UniRule"/>
</dbReference>
<comment type="cofactor">
    <cofactor evidence="4">
        <name>Fe(2+)</name>
        <dbReference type="ChEBI" id="CHEBI:29033"/>
    </cofactor>
    <text evidence="4">Binds 1 Fe(2+) ion.</text>
</comment>
<evidence type="ECO:0000313" key="5">
    <source>
        <dbReference type="EMBL" id="XBT18723.1"/>
    </source>
</evidence>
<dbReference type="SUPFAM" id="SSF56420">
    <property type="entry name" value="Peptide deformylase"/>
    <property type="match status" value="1"/>
</dbReference>
<evidence type="ECO:0000256" key="2">
    <source>
        <dbReference type="ARBA" id="ARBA00022723"/>
    </source>
</evidence>
<dbReference type="EC" id="3.5.1.88" evidence="4"/>
<feature type="binding site" evidence="4">
    <location>
        <position position="135"/>
    </location>
    <ligand>
        <name>Fe cation</name>
        <dbReference type="ChEBI" id="CHEBI:24875"/>
    </ligand>
</feature>
<name>A0AAU7QS16_9FLAO</name>
<feature type="binding site" evidence="4">
    <location>
        <position position="131"/>
    </location>
    <ligand>
        <name>Fe cation</name>
        <dbReference type="ChEBI" id="CHEBI:24875"/>
    </ligand>
</feature>
<organism evidence="5">
    <name type="scientific">Candidatus Shikimatogenerans sp. Tcar</name>
    <dbReference type="NCBI Taxonomy" id="3158565"/>
    <lineage>
        <taxon>Bacteria</taxon>
        <taxon>Pseudomonadati</taxon>
        <taxon>Bacteroidota</taxon>
        <taxon>Flavobacteriia</taxon>
        <taxon>Flavobacteriales</taxon>
        <taxon>Candidatus Shikimatogenerans</taxon>
    </lineage>
</organism>
<feature type="active site" evidence="4">
    <location>
        <position position="132"/>
    </location>
</feature>
<reference evidence="5" key="1">
    <citation type="submission" date="2024-06" db="EMBL/GenBank/DDBJ databases">
        <title>Diversity, functionality, and evolutionary history of bacterial symbionts in false click beetles (Coleoptera, Throscidae).</title>
        <authorList>
            <person name="Wierz J.C."/>
            <person name="Malm H."/>
            <person name="Kaltenpoth M."/>
            <person name="Engl T."/>
        </authorList>
    </citation>
    <scope>NUCLEOTIDE SEQUENCE</scope>
    <source>
        <strain evidence="5">Tcar</strain>
    </source>
</reference>
<comment type="catalytic activity">
    <reaction evidence="4">
        <text>N-terminal N-formyl-L-methionyl-[peptide] + H2O = N-terminal L-methionyl-[peptide] + formate</text>
        <dbReference type="Rhea" id="RHEA:24420"/>
        <dbReference type="Rhea" id="RHEA-COMP:10639"/>
        <dbReference type="Rhea" id="RHEA-COMP:10640"/>
        <dbReference type="ChEBI" id="CHEBI:15377"/>
        <dbReference type="ChEBI" id="CHEBI:15740"/>
        <dbReference type="ChEBI" id="CHEBI:49298"/>
        <dbReference type="ChEBI" id="CHEBI:64731"/>
        <dbReference type="EC" id="3.5.1.88"/>
    </reaction>
</comment>
<evidence type="ECO:0000256" key="1">
    <source>
        <dbReference type="ARBA" id="ARBA00010759"/>
    </source>
</evidence>
<dbReference type="Gene3D" id="3.90.45.10">
    <property type="entry name" value="Peptide deformylase"/>
    <property type="match status" value="1"/>
</dbReference>
<dbReference type="GO" id="GO:0046872">
    <property type="term" value="F:metal ion binding"/>
    <property type="evidence" value="ECO:0007669"/>
    <property type="project" value="UniProtKB-KW"/>
</dbReference>
<dbReference type="PIRSF" id="PIRSF004749">
    <property type="entry name" value="Pep_def"/>
    <property type="match status" value="1"/>
</dbReference>
<dbReference type="AlphaFoldDB" id="A0AAU7QS16"/>
<dbReference type="InterPro" id="IPR023635">
    <property type="entry name" value="Peptide_deformylase"/>
</dbReference>
<dbReference type="NCBIfam" id="TIGR00079">
    <property type="entry name" value="pept_deformyl"/>
    <property type="match status" value="1"/>
</dbReference>
<dbReference type="GO" id="GO:0042586">
    <property type="term" value="F:peptide deformylase activity"/>
    <property type="evidence" value="ECO:0007669"/>
    <property type="project" value="UniProtKB-UniRule"/>
</dbReference>
<evidence type="ECO:0000256" key="4">
    <source>
        <dbReference type="HAMAP-Rule" id="MF_00163"/>
    </source>
</evidence>
<dbReference type="PRINTS" id="PR01576">
    <property type="entry name" value="PDEFORMYLASE"/>
</dbReference>
<feature type="binding site" evidence="4">
    <location>
        <position position="89"/>
    </location>
    <ligand>
        <name>Fe cation</name>
        <dbReference type="ChEBI" id="CHEBI:24875"/>
    </ligand>
</feature>
<dbReference type="EMBL" id="CP157896">
    <property type="protein sequence ID" value="XBT18723.1"/>
    <property type="molecule type" value="Genomic_DNA"/>
</dbReference>
<accession>A0AAU7QS16</accession>
<gene>
    <name evidence="4 5" type="primary">def</name>
    <name evidence="5" type="ORF">ABNO60_00180</name>
</gene>
<proteinExistence type="inferred from homology"/>
<dbReference type="InterPro" id="IPR036821">
    <property type="entry name" value="Peptide_deformylase_sf"/>
</dbReference>
<protein>
    <recommendedName>
        <fullName evidence="4">Peptide deformylase</fullName>
        <shortName evidence="4">PDF</shortName>
        <ecNumber evidence="4">3.5.1.88</ecNumber>
    </recommendedName>
    <alternativeName>
        <fullName evidence="4">Polypeptide deformylase</fullName>
    </alternativeName>
</protein>
<dbReference type="Pfam" id="PF01327">
    <property type="entry name" value="Pep_deformylase"/>
    <property type="match status" value="1"/>
</dbReference>
<keyword evidence="2 4" id="KW-0479">Metal-binding</keyword>
<comment type="function">
    <text evidence="4">Removes the formyl group from the N-terminal Met of newly synthesized proteins. Requires at least a dipeptide for an efficient rate of reaction. N-terminal L-methionine is a prerequisite for activity but the enzyme has broad specificity at other positions.</text>
</comment>
<evidence type="ECO:0000256" key="3">
    <source>
        <dbReference type="ARBA" id="ARBA00022801"/>
    </source>
</evidence>
<sequence length="166" mass="19945">MYNNLIYYNNPILRKRCLNLKKNKKIKNIIKYMIYIMNNNNGIGIAAPQIGLNINLFLYKNIKKNKYNIFYNSKIIKYFGKDINKYESCLSIPNIYEKVIRKNSITLEYSNINWKKKKKIYSGNNSRIIQHEYDHIQGILFIDLLNDLQKKKIKKKLILINKKFNK</sequence>
<keyword evidence="3 4" id="KW-0378">Hydrolase</keyword>
<dbReference type="HAMAP" id="MF_00163">
    <property type="entry name" value="Pep_deformylase"/>
    <property type="match status" value="1"/>
</dbReference>